<dbReference type="GO" id="GO:0008237">
    <property type="term" value="F:metallopeptidase activity"/>
    <property type="evidence" value="ECO:0007669"/>
    <property type="project" value="InterPro"/>
</dbReference>
<organism evidence="1 2">
    <name type="scientific">Nonomuraea fuscirosea</name>
    <dbReference type="NCBI Taxonomy" id="1291556"/>
    <lineage>
        <taxon>Bacteria</taxon>
        <taxon>Bacillati</taxon>
        <taxon>Actinomycetota</taxon>
        <taxon>Actinomycetes</taxon>
        <taxon>Streptosporangiales</taxon>
        <taxon>Streptosporangiaceae</taxon>
        <taxon>Nonomuraea</taxon>
    </lineage>
</organism>
<comment type="caution">
    <text evidence="1">The sequence shown here is derived from an EMBL/GenBank/DDBJ whole genome shotgun (WGS) entry which is preliminary data.</text>
</comment>
<dbReference type="OrthoDB" id="2640398at2"/>
<evidence type="ECO:0000313" key="2">
    <source>
        <dbReference type="Proteomes" id="UP000238312"/>
    </source>
</evidence>
<dbReference type="InterPro" id="IPR024079">
    <property type="entry name" value="MetalloPept_cat_dom_sf"/>
</dbReference>
<name>A0A2T0MY12_9ACTN</name>
<sequence>MLKRKSGTLHRGAAGAVAVGLLVILSPWAAAPAWAHKLQIGQKWSNFSYHHVTGYNDQWEAPMTKAPERWSNHDRVALRSASGANCNVKVGRYGSSRYGTYYSYHVNGGSTGCYITLNARTIAEDSHRFQNFVHSVFTHELGHGLSLADNEHNASIMCECRDRDTMTRRQSHDNSDVTSYYTTGYTRRF</sequence>
<dbReference type="Proteomes" id="UP000238312">
    <property type="component" value="Unassembled WGS sequence"/>
</dbReference>
<protein>
    <recommendedName>
        <fullName evidence="3">Matrixin</fullName>
    </recommendedName>
</protein>
<gene>
    <name evidence="1" type="ORF">B0I32_10927</name>
</gene>
<accession>A0A2T0MY12</accession>
<evidence type="ECO:0000313" key="1">
    <source>
        <dbReference type="EMBL" id="PRX64099.1"/>
    </source>
</evidence>
<dbReference type="Gene3D" id="3.40.390.10">
    <property type="entry name" value="Collagenase (Catalytic Domain)"/>
    <property type="match status" value="1"/>
</dbReference>
<dbReference type="RefSeq" id="WP_106242007.1">
    <property type="nucleotide sequence ID" value="NZ_JBFAIB010000004.1"/>
</dbReference>
<reference evidence="1 2" key="1">
    <citation type="submission" date="2018-03" db="EMBL/GenBank/DDBJ databases">
        <title>Genomic Encyclopedia of Type Strains, Phase III (KMG-III): the genomes of soil and plant-associated and newly described type strains.</title>
        <authorList>
            <person name="Whitman W."/>
        </authorList>
    </citation>
    <scope>NUCLEOTIDE SEQUENCE [LARGE SCALE GENOMIC DNA]</scope>
    <source>
        <strain evidence="1 2">CGMCC 4.7104</strain>
    </source>
</reference>
<dbReference type="EMBL" id="PVNG01000009">
    <property type="protein sequence ID" value="PRX64099.1"/>
    <property type="molecule type" value="Genomic_DNA"/>
</dbReference>
<evidence type="ECO:0008006" key="3">
    <source>
        <dbReference type="Google" id="ProtNLM"/>
    </source>
</evidence>
<keyword evidence="2" id="KW-1185">Reference proteome</keyword>
<dbReference type="SUPFAM" id="SSF55486">
    <property type="entry name" value="Metalloproteases ('zincins'), catalytic domain"/>
    <property type="match status" value="1"/>
</dbReference>
<proteinExistence type="predicted"/>
<dbReference type="AlphaFoldDB" id="A0A2T0MY12"/>